<dbReference type="PROSITE" id="PS51257">
    <property type="entry name" value="PROKAR_LIPOPROTEIN"/>
    <property type="match status" value="1"/>
</dbReference>
<reference evidence="2 3" key="1">
    <citation type="submission" date="2023-06" db="EMBL/GenBank/DDBJ databases">
        <title>Sporosarcina sp. nov., isolated from Korean traditional fermented seafood 'Jeotgal'.</title>
        <authorList>
            <person name="Yang A.-I."/>
            <person name="Shin N.-R."/>
        </authorList>
    </citation>
    <scope>NUCLEOTIDE SEQUENCE [LARGE SCALE GENOMIC DNA]</scope>
    <source>
        <strain evidence="2 3">KCTC3840</strain>
    </source>
</reference>
<evidence type="ECO:0000313" key="3">
    <source>
        <dbReference type="Proteomes" id="UP001280629"/>
    </source>
</evidence>
<keyword evidence="3" id="KW-1185">Reference proteome</keyword>
<feature type="chain" id="PRO_5047022975" description="Lipoprotein" evidence="1">
    <location>
        <begin position="24"/>
        <end position="199"/>
    </location>
</feature>
<feature type="signal peptide" evidence="1">
    <location>
        <begin position="1"/>
        <end position="23"/>
    </location>
</feature>
<dbReference type="EMBL" id="JAUBDH010000003">
    <property type="protein sequence ID" value="MDW0109431.1"/>
    <property type="molecule type" value="Genomic_DNA"/>
</dbReference>
<evidence type="ECO:0000256" key="1">
    <source>
        <dbReference type="SAM" id="SignalP"/>
    </source>
</evidence>
<organism evidence="2 3">
    <name type="scientific">Sporosarcina aquimarina</name>
    <dbReference type="NCBI Taxonomy" id="114975"/>
    <lineage>
        <taxon>Bacteria</taxon>
        <taxon>Bacillati</taxon>
        <taxon>Bacillota</taxon>
        <taxon>Bacilli</taxon>
        <taxon>Bacillales</taxon>
        <taxon>Caryophanaceae</taxon>
        <taxon>Sporosarcina</taxon>
    </lineage>
</organism>
<comment type="caution">
    <text evidence="2">The sequence shown here is derived from an EMBL/GenBank/DDBJ whole genome shotgun (WGS) entry which is preliminary data.</text>
</comment>
<dbReference type="Proteomes" id="UP001280629">
    <property type="component" value="Unassembled WGS sequence"/>
</dbReference>
<dbReference type="RefSeq" id="WP_317934968.1">
    <property type="nucleotide sequence ID" value="NZ_JAUBDH010000003.1"/>
</dbReference>
<name>A0ABU4FXJ7_9BACL</name>
<sequence>MRKNLVLLFAILLVISGCSSINAETNTITVSDLTNREQALLSMNTDNAFMFDYDVDKEFKEVSVWVEKYEDGKFAHDPISSFITPVEKDGTILFTLQRPIPGFDQSVLNLGVISKDGSGSVQNSDEQPEKFEEMASTASTFSGELNPLNEENVIATICFSKNDAGLSTITSSYYEDPEANVEELAQYDLVYVLKVQFKK</sequence>
<proteinExistence type="predicted"/>
<gene>
    <name evidence="2" type="ORF">QT716_05100</name>
</gene>
<accession>A0ABU4FXJ7</accession>
<keyword evidence="1" id="KW-0732">Signal</keyword>
<evidence type="ECO:0000313" key="2">
    <source>
        <dbReference type="EMBL" id="MDW0109431.1"/>
    </source>
</evidence>
<protein>
    <recommendedName>
        <fullName evidence="4">Lipoprotein</fullName>
    </recommendedName>
</protein>
<evidence type="ECO:0008006" key="4">
    <source>
        <dbReference type="Google" id="ProtNLM"/>
    </source>
</evidence>